<dbReference type="AlphaFoldDB" id="A0A0D3ASH1"/>
<feature type="domain" description="Transposase MuDR plant" evidence="1">
    <location>
        <begin position="202"/>
        <end position="264"/>
    </location>
</feature>
<dbReference type="Pfam" id="PF03108">
    <property type="entry name" value="DBD_Tnp_Mut"/>
    <property type="match status" value="1"/>
</dbReference>
<evidence type="ECO:0000259" key="1">
    <source>
        <dbReference type="Pfam" id="PF03108"/>
    </source>
</evidence>
<dbReference type="Proteomes" id="UP000032141">
    <property type="component" value="Chromosome C2"/>
</dbReference>
<dbReference type="EnsemblPlants" id="Bo2g101940.1">
    <property type="protein sequence ID" value="Bo2g101940.1"/>
    <property type="gene ID" value="Bo2g101940"/>
</dbReference>
<reference evidence="3 4" key="1">
    <citation type="journal article" date="2014" name="Genome Biol.">
        <title>Transcriptome and methylome profiling reveals relics of genome dominance in the mesopolyploid Brassica oleracea.</title>
        <authorList>
            <person name="Parkin I.A."/>
            <person name="Koh C."/>
            <person name="Tang H."/>
            <person name="Robinson S.J."/>
            <person name="Kagale S."/>
            <person name="Clarke W.E."/>
            <person name="Town C.D."/>
            <person name="Nixon J."/>
            <person name="Krishnakumar V."/>
            <person name="Bidwell S.L."/>
            <person name="Denoeud F."/>
            <person name="Belcram H."/>
            <person name="Links M.G."/>
            <person name="Just J."/>
            <person name="Clarke C."/>
            <person name="Bender T."/>
            <person name="Huebert T."/>
            <person name="Mason A.S."/>
            <person name="Pires J.C."/>
            <person name="Barker G."/>
            <person name="Moore J."/>
            <person name="Walley P.G."/>
            <person name="Manoli S."/>
            <person name="Batley J."/>
            <person name="Edwards D."/>
            <person name="Nelson M.N."/>
            <person name="Wang X."/>
            <person name="Paterson A.H."/>
            <person name="King G."/>
            <person name="Bancroft I."/>
            <person name="Chalhoub B."/>
            <person name="Sharpe A.G."/>
        </authorList>
    </citation>
    <scope>NUCLEOTIDE SEQUENCE</scope>
    <source>
        <strain evidence="3 4">cv. TO1000</strain>
    </source>
</reference>
<reference evidence="3" key="2">
    <citation type="submission" date="2015-03" db="UniProtKB">
        <authorList>
            <consortium name="EnsemblPlants"/>
        </authorList>
    </citation>
    <scope>IDENTIFICATION</scope>
</reference>
<sequence>MDYSSTNIHFDYDGHYEKSGDDFEWIPSDGRLYAISFKTSSLDEITYSFLKERIDKKKTIDPLDKEGRRSILHVEVIEEMKIFPVTEQQSTVEKQSSYGGNYSELTSGLPEVEVNPGAVTLFTHIEEAERYLAGAERVENVVNGEGDEGGIGLDHMDSVENEGDVDNSMGVRPICDYIELPRVAKEIPVVTEWEDGLGIKLNQEFLSKEVVKDIIDRASQQNSFRISIANSDKSRYVVKCRGAAEGCKWVLRATKIKNSEAFLIRTYIRMHSCSRATSSTGTEGNLHQDVLQL</sequence>
<dbReference type="InterPro" id="IPR004332">
    <property type="entry name" value="Transposase_MuDR"/>
</dbReference>
<protein>
    <recommendedName>
        <fullName evidence="5">Transposase MuDR plant domain-containing protein</fullName>
    </recommendedName>
</protein>
<evidence type="ECO:0000313" key="4">
    <source>
        <dbReference type="Proteomes" id="UP000032141"/>
    </source>
</evidence>
<name>A0A0D3ASH1_BRAOL</name>
<feature type="domain" description="MULE transposase N-terminal all-beta" evidence="2">
    <location>
        <begin position="63"/>
        <end position="125"/>
    </location>
</feature>
<evidence type="ECO:0008006" key="5">
    <source>
        <dbReference type="Google" id="ProtNLM"/>
    </source>
</evidence>
<organism evidence="3 4">
    <name type="scientific">Brassica oleracea var. oleracea</name>
    <dbReference type="NCBI Taxonomy" id="109376"/>
    <lineage>
        <taxon>Eukaryota</taxon>
        <taxon>Viridiplantae</taxon>
        <taxon>Streptophyta</taxon>
        <taxon>Embryophyta</taxon>
        <taxon>Tracheophyta</taxon>
        <taxon>Spermatophyta</taxon>
        <taxon>Magnoliopsida</taxon>
        <taxon>eudicotyledons</taxon>
        <taxon>Gunneridae</taxon>
        <taxon>Pentapetalae</taxon>
        <taxon>rosids</taxon>
        <taxon>malvids</taxon>
        <taxon>Brassicales</taxon>
        <taxon>Brassicaceae</taxon>
        <taxon>Brassiceae</taxon>
        <taxon>Brassica</taxon>
    </lineage>
</organism>
<proteinExistence type="predicted"/>
<dbReference type="Pfam" id="PF10532">
    <property type="entry name" value="Plant_all_beta"/>
    <property type="match status" value="1"/>
</dbReference>
<accession>A0A0D3ASH1</accession>
<dbReference type="Gramene" id="Bo2g101940.1">
    <property type="protein sequence ID" value="Bo2g101940.1"/>
    <property type="gene ID" value="Bo2g101940"/>
</dbReference>
<dbReference type="HOGENOM" id="CLU_951073_0_0_1"/>
<evidence type="ECO:0000313" key="3">
    <source>
        <dbReference type="EnsemblPlants" id="Bo2g101940.1"/>
    </source>
</evidence>
<evidence type="ECO:0000259" key="2">
    <source>
        <dbReference type="Pfam" id="PF10532"/>
    </source>
</evidence>
<dbReference type="InterPro" id="IPR018290">
    <property type="entry name" value="MULE_transposase_N"/>
</dbReference>
<keyword evidence="4" id="KW-1185">Reference proteome</keyword>